<comment type="caution">
    <text evidence="2">The sequence shown here is derived from an EMBL/GenBank/DDBJ whole genome shotgun (WGS) entry which is preliminary data.</text>
</comment>
<feature type="compositionally biased region" description="Polar residues" evidence="1">
    <location>
        <begin position="1"/>
        <end position="10"/>
    </location>
</feature>
<organism evidence="2 3">
    <name type="scientific">Steinernema carpocapsae</name>
    <name type="common">Entomopathogenic nematode</name>
    <dbReference type="NCBI Taxonomy" id="34508"/>
    <lineage>
        <taxon>Eukaryota</taxon>
        <taxon>Metazoa</taxon>
        <taxon>Ecdysozoa</taxon>
        <taxon>Nematoda</taxon>
        <taxon>Chromadorea</taxon>
        <taxon>Rhabditida</taxon>
        <taxon>Tylenchina</taxon>
        <taxon>Panagrolaimomorpha</taxon>
        <taxon>Strongyloidoidea</taxon>
        <taxon>Steinernematidae</taxon>
        <taxon>Steinernema</taxon>
    </lineage>
</organism>
<reference evidence="2 3" key="2">
    <citation type="journal article" date="2019" name="G3 (Bethesda)">
        <title>Hybrid Assembly of the Genome of the Entomopathogenic Nematode Steinernema carpocapsae Identifies the X-Chromosome.</title>
        <authorList>
            <person name="Serra L."/>
            <person name="Macchietto M."/>
            <person name="Macias-Munoz A."/>
            <person name="McGill C.J."/>
            <person name="Rodriguez I.M."/>
            <person name="Rodriguez B."/>
            <person name="Murad R."/>
            <person name="Mortazavi A."/>
        </authorList>
    </citation>
    <scope>NUCLEOTIDE SEQUENCE [LARGE SCALE GENOMIC DNA]</scope>
    <source>
        <strain evidence="2 3">ALL</strain>
    </source>
</reference>
<name>A0A4V6XW98_STECR</name>
<reference evidence="2 3" key="1">
    <citation type="journal article" date="2015" name="Genome Biol.">
        <title>Comparative genomics of Steinernema reveals deeply conserved gene regulatory networks.</title>
        <authorList>
            <person name="Dillman A.R."/>
            <person name="Macchietto M."/>
            <person name="Porter C.F."/>
            <person name="Rogers A."/>
            <person name="Williams B."/>
            <person name="Antoshechkin I."/>
            <person name="Lee M.M."/>
            <person name="Goodwin Z."/>
            <person name="Lu X."/>
            <person name="Lewis E.E."/>
            <person name="Goodrich-Blair H."/>
            <person name="Stock S.P."/>
            <person name="Adams B.J."/>
            <person name="Sternberg P.W."/>
            <person name="Mortazavi A."/>
        </authorList>
    </citation>
    <scope>NUCLEOTIDE SEQUENCE [LARGE SCALE GENOMIC DNA]</scope>
    <source>
        <strain evidence="2 3">ALL</strain>
    </source>
</reference>
<dbReference type="EMBL" id="AZBU02000004">
    <property type="protein sequence ID" value="TKR82765.1"/>
    <property type="molecule type" value="Genomic_DNA"/>
</dbReference>
<evidence type="ECO:0000313" key="2">
    <source>
        <dbReference type="EMBL" id="TKR82765.1"/>
    </source>
</evidence>
<accession>A0A4V6XW98</accession>
<dbReference type="Proteomes" id="UP000298663">
    <property type="component" value="Unassembled WGS sequence"/>
</dbReference>
<proteinExistence type="predicted"/>
<dbReference type="AlphaFoldDB" id="A0A4V6XW98"/>
<evidence type="ECO:0000313" key="3">
    <source>
        <dbReference type="Proteomes" id="UP000298663"/>
    </source>
</evidence>
<evidence type="ECO:0000256" key="1">
    <source>
        <dbReference type="SAM" id="MobiDB-lite"/>
    </source>
</evidence>
<sequence>MRSPSCTQEKTSTEARGSASPQATAKRQSRNVKTKESSTKASASARDSGKAEHVKSRFVSTEVFIILSARHARATKDGPERTAILGCVTTSRPTILT</sequence>
<feature type="region of interest" description="Disordered" evidence="1">
    <location>
        <begin position="1"/>
        <end position="55"/>
    </location>
</feature>
<protein>
    <submittedName>
        <fullName evidence="2">Uncharacterized protein</fullName>
    </submittedName>
</protein>
<keyword evidence="3" id="KW-1185">Reference proteome</keyword>
<gene>
    <name evidence="2" type="ORF">L596_016445</name>
</gene>